<dbReference type="GeneID" id="28818124"/>
<keyword evidence="3" id="KW-1185">Reference proteome</keyword>
<dbReference type="KEGG" id="psco:LY89DRAFT_557469"/>
<dbReference type="Pfam" id="PF00271">
    <property type="entry name" value="Helicase_C"/>
    <property type="match status" value="1"/>
</dbReference>
<dbReference type="Gene3D" id="3.40.50.300">
    <property type="entry name" value="P-loop containing nucleotide triphosphate hydrolases"/>
    <property type="match status" value="1"/>
</dbReference>
<organism evidence="2 3">
    <name type="scientific">Mollisia scopiformis</name>
    <name type="common">Conifer needle endophyte fungus</name>
    <name type="synonym">Phialocephala scopiformis</name>
    <dbReference type="NCBI Taxonomy" id="149040"/>
    <lineage>
        <taxon>Eukaryota</taxon>
        <taxon>Fungi</taxon>
        <taxon>Dikarya</taxon>
        <taxon>Ascomycota</taxon>
        <taxon>Pezizomycotina</taxon>
        <taxon>Leotiomycetes</taxon>
        <taxon>Helotiales</taxon>
        <taxon>Mollisiaceae</taxon>
        <taxon>Mollisia</taxon>
    </lineage>
</organism>
<feature type="non-terminal residue" evidence="2">
    <location>
        <position position="74"/>
    </location>
</feature>
<reference evidence="2 3" key="1">
    <citation type="submission" date="2015-10" db="EMBL/GenBank/DDBJ databases">
        <title>Full genome of DAOMC 229536 Phialocephala scopiformis, a fungal endophyte of spruce producing the potent anti-insectan compound rugulosin.</title>
        <authorList>
            <consortium name="DOE Joint Genome Institute"/>
            <person name="Walker A.K."/>
            <person name="Frasz S.L."/>
            <person name="Seifert K.A."/>
            <person name="Miller J.D."/>
            <person name="Mondo S.J."/>
            <person name="Labutti K."/>
            <person name="Lipzen A."/>
            <person name="Dockter R."/>
            <person name="Kennedy M."/>
            <person name="Grigoriev I.V."/>
            <person name="Spatafora J.W."/>
        </authorList>
    </citation>
    <scope>NUCLEOTIDE SEQUENCE [LARGE SCALE GENOMIC DNA]</scope>
    <source>
        <strain evidence="2 3">CBS 120377</strain>
    </source>
</reference>
<dbReference type="STRING" id="149040.A0A194X194"/>
<dbReference type="InterPro" id="IPR001650">
    <property type="entry name" value="Helicase_C-like"/>
</dbReference>
<proteinExistence type="predicted"/>
<dbReference type="EMBL" id="KQ947422">
    <property type="protein sequence ID" value="KUJ13632.1"/>
    <property type="molecule type" value="Genomic_DNA"/>
</dbReference>
<dbReference type="InParanoid" id="A0A194X194"/>
<dbReference type="InterPro" id="IPR027417">
    <property type="entry name" value="P-loop_NTPase"/>
</dbReference>
<gene>
    <name evidence="2" type="ORF">LY89DRAFT_557469</name>
</gene>
<evidence type="ECO:0000313" key="2">
    <source>
        <dbReference type="EMBL" id="KUJ13632.1"/>
    </source>
</evidence>
<name>A0A194X194_MOLSC</name>
<dbReference type="AlphaFoldDB" id="A0A194X194"/>
<evidence type="ECO:0000259" key="1">
    <source>
        <dbReference type="Pfam" id="PF00271"/>
    </source>
</evidence>
<sequence length="74" mass="8112">VIYIRSYTQGESIAAEIDCPFYKATATDKQELLEQWACGSSGWIVATRALGTSINIPGVVYIIHLGRPYGLTSF</sequence>
<feature type="non-terminal residue" evidence="2">
    <location>
        <position position="1"/>
    </location>
</feature>
<protein>
    <recommendedName>
        <fullName evidence="1">Helicase C-terminal domain-containing protein</fullName>
    </recommendedName>
</protein>
<feature type="domain" description="Helicase C-terminal" evidence="1">
    <location>
        <begin position="24"/>
        <end position="72"/>
    </location>
</feature>
<dbReference type="Proteomes" id="UP000070700">
    <property type="component" value="Unassembled WGS sequence"/>
</dbReference>
<dbReference type="OrthoDB" id="3522001at2759"/>
<dbReference type="RefSeq" id="XP_018067987.1">
    <property type="nucleotide sequence ID" value="XM_018208398.1"/>
</dbReference>
<accession>A0A194X194</accession>
<dbReference type="SUPFAM" id="SSF52540">
    <property type="entry name" value="P-loop containing nucleoside triphosphate hydrolases"/>
    <property type="match status" value="1"/>
</dbReference>
<evidence type="ECO:0000313" key="3">
    <source>
        <dbReference type="Proteomes" id="UP000070700"/>
    </source>
</evidence>